<reference evidence="2" key="1">
    <citation type="submission" date="2022-02" db="EMBL/GenBank/DDBJ databases">
        <title>Qipengyuania spongiae sp. nov., isolated from marine sponge.</title>
        <authorList>
            <person name="Li Z."/>
            <person name="Zhang M."/>
        </authorList>
    </citation>
    <scope>NUCLEOTIDE SEQUENCE</scope>
    <source>
        <strain evidence="2">PHS-Z21</strain>
    </source>
</reference>
<evidence type="ECO:0000256" key="1">
    <source>
        <dbReference type="SAM" id="Phobius"/>
    </source>
</evidence>
<dbReference type="Proteomes" id="UP001065265">
    <property type="component" value="Chromosome"/>
</dbReference>
<proteinExistence type="predicted"/>
<organism evidence="2 3">
    <name type="scientific">Qipengyuania spongiae</name>
    <dbReference type="NCBI Taxonomy" id="2909673"/>
    <lineage>
        <taxon>Bacteria</taxon>
        <taxon>Pseudomonadati</taxon>
        <taxon>Pseudomonadota</taxon>
        <taxon>Alphaproteobacteria</taxon>
        <taxon>Sphingomonadales</taxon>
        <taxon>Erythrobacteraceae</taxon>
        <taxon>Qipengyuania</taxon>
    </lineage>
</organism>
<keyword evidence="1" id="KW-0472">Membrane</keyword>
<keyword evidence="1" id="KW-0812">Transmembrane</keyword>
<dbReference type="RefSeq" id="WP_265561162.1">
    <property type="nucleotide sequence ID" value="NZ_CP092471.1"/>
</dbReference>
<keyword evidence="3" id="KW-1185">Reference proteome</keyword>
<evidence type="ECO:0000313" key="2">
    <source>
        <dbReference type="EMBL" id="UVI40655.1"/>
    </source>
</evidence>
<accession>A0ABY5T2K2</accession>
<evidence type="ECO:0000313" key="3">
    <source>
        <dbReference type="Proteomes" id="UP001065265"/>
    </source>
</evidence>
<dbReference type="EMBL" id="CP092471">
    <property type="protein sequence ID" value="UVI40655.1"/>
    <property type="molecule type" value="Genomic_DNA"/>
</dbReference>
<keyword evidence="1" id="KW-1133">Transmembrane helix</keyword>
<protein>
    <submittedName>
        <fullName evidence="2">Uncharacterized protein</fullName>
    </submittedName>
</protein>
<gene>
    <name evidence="2" type="ORF">L1F33_06880</name>
</gene>
<sequence length="45" mass="4690">MPLVLELIVLMLAAYAAGLGIGWLIWGSSAGHEDHADSGTADDHD</sequence>
<name>A0ABY5T2K2_9SPHN</name>
<feature type="transmembrane region" description="Helical" evidence="1">
    <location>
        <begin position="7"/>
        <end position="26"/>
    </location>
</feature>